<dbReference type="PROSITE" id="PS50965">
    <property type="entry name" value="NERD"/>
    <property type="match status" value="1"/>
</dbReference>
<gene>
    <name evidence="2" type="ORF">AOX59_16280</name>
</gene>
<dbReference type="KEGG" id="lao:AOX59_16280"/>
<dbReference type="InterPro" id="IPR011528">
    <property type="entry name" value="NERD"/>
</dbReference>
<dbReference type="RefSeq" id="WP_068447057.1">
    <property type="nucleotide sequence ID" value="NZ_CP013862.1"/>
</dbReference>
<dbReference type="Proteomes" id="UP000050331">
    <property type="component" value="Chromosome"/>
</dbReference>
<dbReference type="EMBL" id="CP013862">
    <property type="protein sequence ID" value="ALX49999.1"/>
    <property type="molecule type" value="Genomic_DNA"/>
</dbReference>
<reference evidence="2 3" key="1">
    <citation type="submission" date="2016-01" db="EMBL/GenBank/DDBJ databases">
        <title>Complete genome sequence of strain Lentibacillus amyloliquefaciens LAM0015T isolated from saline sediment.</title>
        <authorList>
            <person name="Wang J.-L."/>
            <person name="He M.-X."/>
        </authorList>
    </citation>
    <scope>NUCLEOTIDE SEQUENCE [LARGE SCALE GENOMIC DNA]</scope>
    <source>
        <strain evidence="2 3">LAM0015</strain>
    </source>
</reference>
<evidence type="ECO:0000313" key="2">
    <source>
        <dbReference type="EMBL" id="ALX49999.1"/>
    </source>
</evidence>
<evidence type="ECO:0000313" key="3">
    <source>
        <dbReference type="Proteomes" id="UP000050331"/>
    </source>
</evidence>
<dbReference type="Pfam" id="PF08378">
    <property type="entry name" value="NERD"/>
    <property type="match status" value="1"/>
</dbReference>
<proteinExistence type="predicted"/>
<name>A0A0U3WJH6_9BACI</name>
<accession>A0A0U3WJH6</accession>
<sequence length="317" mass="36840">MIIRNRPKPLPLRNLDAAIPRLPPTFPNLPRMQEDVKKQQQGYSGEKKIDYFLDNLAPMYTILHDVYLRENNKNFQIDSLAIANHSIFMIDSKNYNGTISFNTTLRQLTRSDGKLESGFENPITQIKNQKFHLQNWLKERNLGHIPVKCFVAIADPSTVVRVEGSEDEVSQYVVHAAELPERIMNADQQYRNKGARKLPDYQIGKTMLSECGEFDIDIFKKYGMRLANILPGVICPGCGLRGMKRIHSGWWCRKCQQKHYHAHWQALADYLLLVKNTITNKECMWFLGLNKRGTATRILKKSGLTYDDKYRCWYKKK</sequence>
<dbReference type="OrthoDB" id="569879at2"/>
<protein>
    <recommendedName>
        <fullName evidence="1">NERD domain-containing protein</fullName>
    </recommendedName>
</protein>
<dbReference type="STRING" id="1472767.AOX59_16280"/>
<evidence type="ECO:0000259" key="1">
    <source>
        <dbReference type="PROSITE" id="PS50965"/>
    </source>
</evidence>
<feature type="domain" description="NERD" evidence="1">
    <location>
        <begin position="41"/>
        <end position="156"/>
    </location>
</feature>
<organism evidence="2 3">
    <name type="scientific">Lentibacillus amyloliquefaciens</name>
    <dbReference type="NCBI Taxonomy" id="1472767"/>
    <lineage>
        <taxon>Bacteria</taxon>
        <taxon>Bacillati</taxon>
        <taxon>Bacillota</taxon>
        <taxon>Bacilli</taxon>
        <taxon>Bacillales</taxon>
        <taxon>Bacillaceae</taxon>
        <taxon>Lentibacillus</taxon>
    </lineage>
</organism>
<keyword evidence="3" id="KW-1185">Reference proteome</keyword>
<dbReference type="AlphaFoldDB" id="A0A0U3WJH6"/>